<dbReference type="RefSeq" id="XP_032120855.1">
    <property type="nucleotide sequence ID" value="XM_032264964.1"/>
</dbReference>
<feature type="compositionally biased region" description="Low complexity" evidence="6">
    <location>
        <begin position="94"/>
        <end position="112"/>
    </location>
</feature>
<dbReference type="SUPFAM" id="SSF140741">
    <property type="entry name" value="RUN domain-like"/>
    <property type="match status" value="1"/>
</dbReference>
<dbReference type="AlphaFoldDB" id="A0A6J3GST4"/>
<dbReference type="Pfam" id="PF02759">
    <property type="entry name" value="RUN"/>
    <property type="match status" value="1"/>
</dbReference>
<evidence type="ECO:0000256" key="1">
    <source>
        <dbReference type="ARBA" id="ARBA00004496"/>
    </source>
</evidence>
<dbReference type="PROSITE" id="PS50002">
    <property type="entry name" value="SH3"/>
    <property type="match status" value="1"/>
</dbReference>
<dbReference type="Proteomes" id="UP000504640">
    <property type="component" value="Unplaced"/>
</dbReference>
<dbReference type="SMART" id="SM00593">
    <property type="entry name" value="RUN"/>
    <property type="match status" value="1"/>
</dbReference>
<evidence type="ECO:0000313" key="10">
    <source>
        <dbReference type="RefSeq" id="XP_032120855.1"/>
    </source>
</evidence>
<feature type="compositionally biased region" description="Low complexity" evidence="6">
    <location>
        <begin position="584"/>
        <end position="594"/>
    </location>
</feature>
<evidence type="ECO:0000259" key="8">
    <source>
        <dbReference type="PROSITE" id="PS50826"/>
    </source>
</evidence>
<dbReference type="InterPro" id="IPR036028">
    <property type="entry name" value="SH3-like_dom_sf"/>
</dbReference>
<keyword evidence="3" id="KW-0963">Cytoplasm</keyword>
<dbReference type="GeneID" id="116541090"/>
<keyword evidence="9" id="KW-1185">Reference proteome</keyword>
<feature type="region of interest" description="Disordered" evidence="6">
    <location>
        <begin position="248"/>
        <end position="457"/>
    </location>
</feature>
<feature type="region of interest" description="Disordered" evidence="6">
    <location>
        <begin position="845"/>
        <end position="869"/>
    </location>
</feature>
<sequence>MLSPQRALLCNLNHIHLQHVSLGLHLSRRPELREGPLSTPPPPGDTGGKESRGPCSGTLVDANSNSPAVPCRCCQEHSPGLENRQDPSQEEEGAASPSDPGCSSSLSSCSDLSPDESPVSVYLRDLPGDEDAHPQPSIIPLEQGSPLASAGPGTCSPDSFCCSPDSCSGATSSPDPGLDSNCNALTTCQDLPSPGLDEEDESAEQDLPTSELLEVDDGKIDAGKTEPSWKINPIWKIDTEKTKAECKITENNNTGWKNNGNVNSSWKSEPEKFDSGWKTNTRITDSGSKTDAGKIDGGWRSDVSEEPVPHRTITSFHELAQKRKRGPGLPLVPQAKKDRSDWLIVFSPDTELPPSGSLGGSSGPPREVTTFKELRSRSRAPPPPVPPRDPPAGWALVPPRPPPPPVPPRRKKNRPGLQPIAEGQSEESRAISPAAGEEAPAAKEPKEPGAQAGLEAGPLLLPPPLVFRFSADGRPLLEGGGAGAAGSLLLAPLAGWPGAGLRLLGAPTPPEEQLLPIRLSPVGAYSPPTRGALPCLASPELALLLSPLFPRSSTFPAAAPPPRQVPAPPLPPQPRPPKAPRWTRSPSPQPRLLRSSWSFAGVPGAQRLWMAETQSGTGQLQEQKKGLLIAVSASVDKIISHFGAARNLVQKAQLGDSRLSPDVGHLVLTTLCPALHALVADGLKPFRKDLITGQRRSSPWSVVEASVKPGSSTRSLGTLYSQVSRLAPLSSSRSRFHAFILGLLNTKQLELWFSSLQEDAGLLSLLYLPTGFFSLARGGCPSLSTELLLLLQPLSVLTFHLDLLFEHHHHLPLGPPQAPAPPGPPPALQQTMQAMLHLGGRLAQSLRGTSKEAAPDPSDSPNLPTPGSWWEQLTQASRVYASGGTEGFPLSRWAPGRHGTGAEEGAQERPLPTEETAPGRGLWLGRLFGVPGGTTENESGALKSRRPSSWLPPTVSMLALVKRGPPPETPSPQELEASAPRMVQTHRAVRALCDHTAARPDQLSFRRGEVLRVITTVDEDWLRCGRDGVEGLVPVGYTSLVL</sequence>
<protein>
    <submittedName>
        <fullName evidence="10">RUN and SH3 domain-containing protein 1 isoform X1</fullName>
    </submittedName>
</protein>
<feature type="compositionally biased region" description="Low complexity" evidence="6">
    <location>
        <begin position="251"/>
        <end position="263"/>
    </location>
</feature>
<feature type="region of interest" description="Disordered" evidence="6">
    <location>
        <begin position="188"/>
        <end position="226"/>
    </location>
</feature>
<evidence type="ECO:0000256" key="2">
    <source>
        <dbReference type="ARBA" id="ARBA00022443"/>
    </source>
</evidence>
<dbReference type="PANTHER" id="PTHR15591">
    <property type="entry name" value="RUN AND SH3 DOMAIN CONTAINING"/>
    <property type="match status" value="1"/>
</dbReference>
<proteinExistence type="predicted"/>
<evidence type="ECO:0000256" key="4">
    <source>
        <dbReference type="ARBA" id="ARBA00022553"/>
    </source>
</evidence>
<dbReference type="Gene3D" id="2.30.30.40">
    <property type="entry name" value="SH3 Domains"/>
    <property type="match status" value="1"/>
</dbReference>
<evidence type="ECO:0000256" key="6">
    <source>
        <dbReference type="SAM" id="MobiDB-lite"/>
    </source>
</evidence>
<dbReference type="Pfam" id="PF14604">
    <property type="entry name" value="SH3_9"/>
    <property type="match status" value="1"/>
</dbReference>
<dbReference type="InterPro" id="IPR001452">
    <property type="entry name" value="SH3_domain"/>
</dbReference>
<dbReference type="InterPro" id="IPR047343">
    <property type="entry name" value="RUSC1_2"/>
</dbReference>
<dbReference type="Gene3D" id="1.20.58.900">
    <property type="match status" value="1"/>
</dbReference>
<keyword evidence="2 5" id="KW-0728">SH3 domain</keyword>
<feature type="region of interest" description="Disordered" evidence="6">
    <location>
        <begin position="80"/>
        <end position="155"/>
    </location>
</feature>
<feature type="compositionally biased region" description="Pro residues" evidence="6">
    <location>
        <begin position="398"/>
        <end position="407"/>
    </location>
</feature>
<dbReference type="CDD" id="cd17701">
    <property type="entry name" value="RUN_RUSC1"/>
    <property type="match status" value="1"/>
</dbReference>
<evidence type="ECO:0000259" key="7">
    <source>
        <dbReference type="PROSITE" id="PS50002"/>
    </source>
</evidence>
<feature type="compositionally biased region" description="Low complexity" evidence="6">
    <location>
        <begin position="448"/>
        <end position="457"/>
    </location>
</feature>
<dbReference type="InterPro" id="IPR037213">
    <property type="entry name" value="Run_dom_sf"/>
</dbReference>
<feature type="region of interest" description="Disordered" evidence="6">
    <location>
        <begin position="555"/>
        <end position="594"/>
    </location>
</feature>
<evidence type="ECO:0000313" key="9">
    <source>
        <dbReference type="Proteomes" id="UP000504640"/>
    </source>
</evidence>
<reference evidence="10" key="1">
    <citation type="submission" date="2025-08" db="UniProtKB">
        <authorList>
            <consortium name="RefSeq"/>
        </authorList>
    </citation>
    <scope>IDENTIFICATION</scope>
    <source>
        <tissue evidence="10">Blood</tissue>
    </source>
</reference>
<organism evidence="9 10">
    <name type="scientific">Sapajus apella</name>
    <name type="common">Brown-capped capuchin</name>
    <name type="synonym">Cebus apella</name>
    <dbReference type="NCBI Taxonomy" id="9515"/>
    <lineage>
        <taxon>Eukaryota</taxon>
        <taxon>Metazoa</taxon>
        <taxon>Chordata</taxon>
        <taxon>Craniata</taxon>
        <taxon>Vertebrata</taxon>
        <taxon>Euteleostomi</taxon>
        <taxon>Mammalia</taxon>
        <taxon>Eutheria</taxon>
        <taxon>Euarchontoglires</taxon>
        <taxon>Primates</taxon>
        <taxon>Haplorrhini</taxon>
        <taxon>Platyrrhini</taxon>
        <taxon>Cebidae</taxon>
        <taxon>Cebinae</taxon>
        <taxon>Sapajus</taxon>
    </lineage>
</organism>
<keyword evidence="4" id="KW-0597">Phosphoprotein</keyword>
<dbReference type="SUPFAM" id="SSF50044">
    <property type="entry name" value="SH3-domain"/>
    <property type="match status" value="1"/>
</dbReference>
<comment type="subcellular location">
    <subcellularLocation>
        <location evidence="1">Cytoplasm</location>
    </subcellularLocation>
</comment>
<dbReference type="CTD" id="23623"/>
<gene>
    <name evidence="10" type="primary">RUSC1</name>
</gene>
<dbReference type="PANTHER" id="PTHR15591:SF11">
    <property type="entry name" value="AP-4 COMPLEX ACCESSORY SUBUNIT RUSC1"/>
    <property type="match status" value="1"/>
</dbReference>
<feature type="domain" description="SH3" evidence="7">
    <location>
        <begin position="984"/>
        <end position="1042"/>
    </location>
</feature>
<feature type="compositionally biased region" description="Pro residues" evidence="6">
    <location>
        <begin position="380"/>
        <end position="390"/>
    </location>
</feature>
<evidence type="ECO:0000256" key="3">
    <source>
        <dbReference type="ARBA" id="ARBA00022490"/>
    </source>
</evidence>
<feature type="compositionally biased region" description="Pro residues" evidence="6">
    <location>
        <begin position="558"/>
        <end position="579"/>
    </location>
</feature>
<feature type="domain" description="RUN" evidence="8">
    <location>
        <begin position="662"/>
        <end position="806"/>
    </location>
</feature>
<dbReference type="SMART" id="SM00326">
    <property type="entry name" value="SH3"/>
    <property type="match status" value="1"/>
</dbReference>
<evidence type="ECO:0000256" key="5">
    <source>
        <dbReference type="PROSITE-ProRule" id="PRU00192"/>
    </source>
</evidence>
<dbReference type="PROSITE" id="PS50826">
    <property type="entry name" value="RUN"/>
    <property type="match status" value="1"/>
</dbReference>
<feature type="compositionally biased region" description="Polar residues" evidence="6">
    <location>
        <begin position="277"/>
        <end position="289"/>
    </location>
</feature>
<dbReference type="FunFam" id="1.20.58.900:FF:000006">
    <property type="entry name" value="RUN and SH3 domain containing 1"/>
    <property type="match status" value="1"/>
</dbReference>
<accession>A0A6J3GST4</accession>
<dbReference type="InterPro" id="IPR004012">
    <property type="entry name" value="Run_dom"/>
</dbReference>
<dbReference type="InterPro" id="IPR047341">
    <property type="entry name" value="RUN_RUSC1"/>
</dbReference>
<dbReference type="GO" id="GO:0031410">
    <property type="term" value="C:cytoplasmic vesicle"/>
    <property type="evidence" value="ECO:0007669"/>
    <property type="project" value="TreeGrafter"/>
</dbReference>
<feature type="compositionally biased region" description="Basic and acidic residues" evidence="6">
    <location>
        <begin position="291"/>
        <end position="309"/>
    </location>
</feature>
<feature type="region of interest" description="Disordered" evidence="6">
    <location>
        <begin position="31"/>
        <end position="67"/>
    </location>
</feature>
<feature type="region of interest" description="Disordered" evidence="6">
    <location>
        <begin position="887"/>
        <end position="919"/>
    </location>
</feature>
<name>A0A6J3GST4_SAPAP</name>